<dbReference type="Proteomes" id="UP000240987">
    <property type="component" value="Unassembled WGS sequence"/>
</dbReference>
<proteinExistence type="predicted"/>
<protein>
    <submittedName>
        <fullName evidence="1">Uncharacterized protein</fullName>
    </submittedName>
</protein>
<name>A0A2T3JFH7_9GAMM</name>
<dbReference type="RefSeq" id="WP_107243307.1">
    <property type="nucleotide sequence ID" value="NZ_PYMJ01000013.1"/>
</dbReference>
<comment type="caution">
    <text evidence="1">The sequence shown here is derived from an EMBL/GenBank/DDBJ whole genome shotgun (WGS) entry which is preliminary data.</text>
</comment>
<evidence type="ECO:0000313" key="2">
    <source>
        <dbReference type="Proteomes" id="UP000240987"/>
    </source>
</evidence>
<dbReference type="AlphaFoldDB" id="A0A2T3JFH7"/>
<evidence type="ECO:0000313" key="1">
    <source>
        <dbReference type="EMBL" id="PSU47684.1"/>
    </source>
</evidence>
<sequence length="104" mass="12418">MPKVQFISSIHDKKKIKLTFFSKEDGRKITRLCAPMDFGPSRRTKNQDDRFHLWDYESDQKNHVLSLLPNQVETMEFLNTDFCPSDFVTWKANWIVKRDWGIHS</sequence>
<keyword evidence="2" id="KW-1185">Reference proteome</keyword>
<dbReference type="OrthoDB" id="5518952at2"/>
<organism evidence="1 2">
    <name type="scientific">Photobacterium frigidiphilum</name>
    <dbReference type="NCBI Taxonomy" id="264736"/>
    <lineage>
        <taxon>Bacteria</taxon>
        <taxon>Pseudomonadati</taxon>
        <taxon>Pseudomonadota</taxon>
        <taxon>Gammaproteobacteria</taxon>
        <taxon>Vibrionales</taxon>
        <taxon>Vibrionaceae</taxon>
        <taxon>Photobacterium</taxon>
    </lineage>
</organism>
<gene>
    <name evidence="1" type="ORF">C9J12_14135</name>
</gene>
<accession>A0A2T3JFH7</accession>
<reference evidence="1 2" key="1">
    <citation type="submission" date="2018-01" db="EMBL/GenBank/DDBJ databases">
        <title>Whole genome sequencing of Histamine producing bacteria.</title>
        <authorList>
            <person name="Butler K."/>
        </authorList>
    </citation>
    <scope>NUCLEOTIDE SEQUENCE [LARGE SCALE GENOMIC DNA]</scope>
    <source>
        <strain evidence="1 2">JCM 12947</strain>
    </source>
</reference>
<dbReference type="EMBL" id="PYMJ01000013">
    <property type="protein sequence ID" value="PSU47684.1"/>
    <property type="molecule type" value="Genomic_DNA"/>
</dbReference>